<dbReference type="Proteomes" id="UP000028709">
    <property type="component" value="Unassembled WGS sequence"/>
</dbReference>
<dbReference type="GO" id="GO:0080120">
    <property type="term" value="P:CAAX-box protein maturation"/>
    <property type="evidence" value="ECO:0007669"/>
    <property type="project" value="UniProtKB-ARBA"/>
</dbReference>
<dbReference type="OrthoDB" id="5322702at2"/>
<organism evidence="3 4">
    <name type="scientific">Chryseobacterium piperi</name>
    <dbReference type="NCBI Taxonomy" id="558152"/>
    <lineage>
        <taxon>Bacteria</taxon>
        <taxon>Pseudomonadati</taxon>
        <taxon>Bacteroidota</taxon>
        <taxon>Flavobacteriia</taxon>
        <taxon>Flavobacteriales</taxon>
        <taxon>Weeksellaceae</taxon>
        <taxon>Chryseobacterium group</taxon>
        <taxon>Chryseobacterium</taxon>
    </lineage>
</organism>
<feature type="transmembrane region" description="Helical" evidence="1">
    <location>
        <begin position="241"/>
        <end position="263"/>
    </location>
</feature>
<evidence type="ECO:0000259" key="2">
    <source>
        <dbReference type="Pfam" id="PF02517"/>
    </source>
</evidence>
<keyword evidence="1" id="KW-0812">Transmembrane</keyword>
<feature type="domain" description="CAAX prenyl protease 2/Lysostaphin resistance protein A-like" evidence="2">
    <location>
        <begin position="161"/>
        <end position="253"/>
    </location>
</feature>
<sequence>MERKEAVKTSILVSIVITSLLTQLISITGALIISAFYALVYLYRSLENNKKYARYLYHSLAFVIFIISIVLFQHILPGFNNVLIFDKIQVSKDAVPFTMYFNIDKTLTGLILLLLVVPMNTHLKSALKKSWHLILAAILLLMGLSLLFNFVKFDFKFYSYFFIWALNNLLIVTMAEEVLFRGFFQRHLSLLPIKHREVIAVFIAALAFGALHWQGGIEYVLYAVIAGAMYGLIYQKSKNIFLNILSHFLLNLIHIIFFTYPFLK</sequence>
<feature type="transmembrane region" description="Helical" evidence="1">
    <location>
        <begin position="55"/>
        <end position="77"/>
    </location>
</feature>
<proteinExistence type="predicted"/>
<feature type="transmembrane region" description="Helical" evidence="1">
    <location>
        <begin position="97"/>
        <end position="119"/>
    </location>
</feature>
<protein>
    <recommendedName>
        <fullName evidence="2">CAAX prenyl protease 2/Lysostaphin resistance protein A-like domain-containing protein</fullName>
    </recommendedName>
</protein>
<evidence type="ECO:0000313" key="4">
    <source>
        <dbReference type="Proteomes" id="UP000028709"/>
    </source>
</evidence>
<feature type="transmembrane region" description="Helical" evidence="1">
    <location>
        <begin position="196"/>
        <end position="213"/>
    </location>
</feature>
<keyword evidence="4" id="KW-1185">Reference proteome</keyword>
<dbReference type="AlphaFoldDB" id="A0A086BIA8"/>
<feature type="transmembrane region" description="Helical" evidence="1">
    <location>
        <begin position="219"/>
        <end position="234"/>
    </location>
</feature>
<feature type="transmembrane region" description="Helical" evidence="1">
    <location>
        <begin position="157"/>
        <end position="175"/>
    </location>
</feature>
<dbReference type="Pfam" id="PF02517">
    <property type="entry name" value="Rce1-like"/>
    <property type="match status" value="1"/>
</dbReference>
<feature type="transmembrane region" description="Helical" evidence="1">
    <location>
        <begin position="20"/>
        <end position="43"/>
    </location>
</feature>
<dbReference type="RefSeq" id="WP_034684330.1">
    <property type="nucleotide sequence ID" value="NZ_CP023049.2"/>
</dbReference>
<accession>A0A086BIA8</accession>
<dbReference type="InterPro" id="IPR003675">
    <property type="entry name" value="Rce1/LyrA-like_dom"/>
</dbReference>
<evidence type="ECO:0000256" key="1">
    <source>
        <dbReference type="SAM" id="Phobius"/>
    </source>
</evidence>
<name>A0A086BIA8_9FLAO</name>
<reference evidence="3 4" key="1">
    <citation type="submission" date="2014-07" db="EMBL/GenBank/DDBJ databases">
        <title>Genome of Chryseobacterium piperi CTM.</title>
        <authorList>
            <person name="Pipes S.E."/>
            <person name="Stropko S.J."/>
            <person name="Newman J.D."/>
        </authorList>
    </citation>
    <scope>NUCLEOTIDE SEQUENCE [LARGE SCALE GENOMIC DNA]</scope>
    <source>
        <strain evidence="3 4">CTM</strain>
    </source>
</reference>
<feature type="transmembrane region" description="Helical" evidence="1">
    <location>
        <begin position="131"/>
        <end position="151"/>
    </location>
</feature>
<keyword evidence="1" id="KW-1133">Transmembrane helix</keyword>
<dbReference type="eggNOG" id="COG1266">
    <property type="taxonomic scope" value="Bacteria"/>
</dbReference>
<evidence type="ECO:0000313" key="3">
    <source>
        <dbReference type="EMBL" id="KFF28672.1"/>
    </source>
</evidence>
<keyword evidence="1" id="KW-0472">Membrane</keyword>
<comment type="caution">
    <text evidence="3">The sequence shown here is derived from an EMBL/GenBank/DDBJ whole genome shotgun (WGS) entry which is preliminary data.</text>
</comment>
<dbReference type="KEGG" id="cpip:CJF12_00900"/>
<gene>
    <name evidence="3" type="ORF">IQ37_09830</name>
</gene>
<dbReference type="GO" id="GO:0004175">
    <property type="term" value="F:endopeptidase activity"/>
    <property type="evidence" value="ECO:0007669"/>
    <property type="project" value="UniProtKB-ARBA"/>
</dbReference>
<dbReference type="EMBL" id="JPRJ01000015">
    <property type="protein sequence ID" value="KFF28672.1"/>
    <property type="molecule type" value="Genomic_DNA"/>
</dbReference>
<dbReference type="STRING" id="558152.IQ37_09830"/>